<dbReference type="SUPFAM" id="SSF52172">
    <property type="entry name" value="CheY-like"/>
    <property type="match status" value="1"/>
</dbReference>
<protein>
    <recommendedName>
        <fullName evidence="2">Response regulatory domain-containing protein</fullName>
    </recommendedName>
</protein>
<evidence type="ECO:0000259" key="2">
    <source>
        <dbReference type="PROSITE" id="PS50110"/>
    </source>
</evidence>
<dbReference type="Proteomes" id="UP000075515">
    <property type="component" value="Unassembled WGS sequence"/>
</dbReference>
<proteinExistence type="predicted"/>
<comment type="caution">
    <text evidence="3">The sequence shown here is derived from an EMBL/GenBank/DDBJ whole genome shotgun (WGS) entry which is preliminary data.</text>
</comment>
<dbReference type="EMBL" id="JEMC01000848">
    <property type="protein sequence ID" value="KYG01573.1"/>
    <property type="molecule type" value="Genomic_DNA"/>
</dbReference>
<evidence type="ECO:0000313" key="4">
    <source>
        <dbReference type="Proteomes" id="UP000075515"/>
    </source>
</evidence>
<dbReference type="PROSITE" id="PS50110">
    <property type="entry name" value="RESPONSE_REGULATORY"/>
    <property type="match status" value="1"/>
</dbReference>
<gene>
    <name evidence="3" type="ORF">BE18_17500</name>
</gene>
<feature type="domain" description="Response regulatory" evidence="2">
    <location>
        <begin position="36"/>
        <end position="145"/>
    </location>
</feature>
<dbReference type="InterPro" id="IPR011006">
    <property type="entry name" value="CheY-like_superfamily"/>
</dbReference>
<comment type="caution">
    <text evidence="1">Lacks conserved residue(s) required for the propagation of feature annotation.</text>
</comment>
<dbReference type="InterPro" id="IPR001789">
    <property type="entry name" value="Sig_transdc_resp-reg_receiver"/>
</dbReference>
<reference evidence="3 4" key="1">
    <citation type="submission" date="2014-02" db="EMBL/GenBank/DDBJ databases">
        <title>The small core and large imbalanced accessory genome model reveals a collaborative survival strategy of Sorangium cellulosum strains in nature.</title>
        <authorList>
            <person name="Han K."/>
            <person name="Peng R."/>
            <person name="Blom J."/>
            <person name="Li Y.-Z."/>
        </authorList>
    </citation>
    <scope>NUCLEOTIDE SEQUENCE [LARGE SCALE GENOMIC DNA]</scope>
    <source>
        <strain evidence="3 4">So0149</strain>
    </source>
</reference>
<evidence type="ECO:0000256" key="1">
    <source>
        <dbReference type="PROSITE-ProRule" id="PRU00169"/>
    </source>
</evidence>
<dbReference type="AlphaFoldDB" id="A0A150TA59"/>
<accession>A0A150TA59</accession>
<sequence>MEYGFGEPGDEDPFFGASARPSRQRGILMEIESTTRVLVIDDDASNTQPLVHFLSSRDYTVETCCGLGHARDVLARWRPHVMVLVPREEADLHSEMEELRRMSPRVPVVMLTLAAGPELILDMEAFAPTVPVCPSRDLAYIESAVADASAMG</sequence>
<organism evidence="3 4">
    <name type="scientific">Sorangium cellulosum</name>
    <name type="common">Polyangium cellulosum</name>
    <dbReference type="NCBI Taxonomy" id="56"/>
    <lineage>
        <taxon>Bacteria</taxon>
        <taxon>Pseudomonadati</taxon>
        <taxon>Myxococcota</taxon>
        <taxon>Polyangia</taxon>
        <taxon>Polyangiales</taxon>
        <taxon>Polyangiaceae</taxon>
        <taxon>Sorangium</taxon>
    </lineage>
</organism>
<name>A0A150TA59_SORCE</name>
<evidence type="ECO:0000313" key="3">
    <source>
        <dbReference type="EMBL" id="KYG01573.1"/>
    </source>
</evidence>
<dbReference type="GO" id="GO:0000160">
    <property type="term" value="P:phosphorelay signal transduction system"/>
    <property type="evidence" value="ECO:0007669"/>
    <property type="project" value="InterPro"/>
</dbReference>
<dbReference type="Gene3D" id="3.40.50.2300">
    <property type="match status" value="1"/>
</dbReference>